<dbReference type="PANTHER" id="PTHR13318">
    <property type="entry name" value="PARTNER OF PAIRED, ISOFORM B-RELATED"/>
    <property type="match status" value="1"/>
</dbReference>
<gene>
    <name evidence="1" type="ORF">FYK55_01580</name>
</gene>
<organism evidence="1 2">
    <name type="scientific">Roseiconus nitratireducens</name>
    <dbReference type="NCBI Taxonomy" id="2605748"/>
    <lineage>
        <taxon>Bacteria</taxon>
        <taxon>Pseudomonadati</taxon>
        <taxon>Planctomycetota</taxon>
        <taxon>Planctomycetia</taxon>
        <taxon>Pirellulales</taxon>
        <taxon>Pirellulaceae</taxon>
        <taxon>Roseiconus</taxon>
    </lineage>
</organism>
<proteinExistence type="predicted"/>
<dbReference type="SUPFAM" id="SSF52047">
    <property type="entry name" value="RNI-like"/>
    <property type="match status" value="1"/>
</dbReference>
<dbReference type="SMART" id="SM00368">
    <property type="entry name" value="LRR_RI"/>
    <property type="match status" value="6"/>
</dbReference>
<reference evidence="1 2" key="1">
    <citation type="submission" date="2019-08" db="EMBL/GenBank/DDBJ databases">
        <authorList>
            <person name="Dhanesh K."/>
            <person name="Kumar G."/>
            <person name="Sasikala C."/>
            <person name="Venkata Ramana C."/>
        </authorList>
    </citation>
    <scope>NUCLEOTIDE SEQUENCE [LARGE SCALE GENOMIC DNA]</scope>
    <source>
        <strain evidence="1 2">JC645</strain>
    </source>
</reference>
<dbReference type="GO" id="GO:0031146">
    <property type="term" value="P:SCF-dependent proteasomal ubiquitin-dependent protein catabolic process"/>
    <property type="evidence" value="ECO:0007669"/>
    <property type="project" value="TreeGrafter"/>
</dbReference>
<dbReference type="AlphaFoldDB" id="A0A5M6DI50"/>
<protein>
    <recommendedName>
        <fullName evidence="3">Internalin-A</fullName>
    </recommendedName>
</protein>
<dbReference type="InterPro" id="IPR001611">
    <property type="entry name" value="Leu-rich_rpt"/>
</dbReference>
<dbReference type="PANTHER" id="PTHR13318:SF190">
    <property type="entry name" value="PARTNER OF PAIRED, ISOFORM B"/>
    <property type="match status" value="1"/>
</dbReference>
<dbReference type="Proteomes" id="UP000324479">
    <property type="component" value="Unassembled WGS sequence"/>
</dbReference>
<keyword evidence="2" id="KW-1185">Reference proteome</keyword>
<evidence type="ECO:0000313" key="2">
    <source>
        <dbReference type="Proteomes" id="UP000324479"/>
    </source>
</evidence>
<dbReference type="GO" id="GO:0019005">
    <property type="term" value="C:SCF ubiquitin ligase complex"/>
    <property type="evidence" value="ECO:0007669"/>
    <property type="project" value="TreeGrafter"/>
</dbReference>
<evidence type="ECO:0008006" key="3">
    <source>
        <dbReference type="Google" id="ProtNLM"/>
    </source>
</evidence>
<dbReference type="EMBL" id="VWOX01000001">
    <property type="protein sequence ID" value="KAA5547133.1"/>
    <property type="molecule type" value="Genomic_DNA"/>
</dbReference>
<dbReference type="Pfam" id="PF13516">
    <property type="entry name" value="LRR_6"/>
    <property type="match status" value="2"/>
</dbReference>
<dbReference type="InterPro" id="IPR006553">
    <property type="entry name" value="Leu-rich_rpt_Cys-con_subtyp"/>
</dbReference>
<dbReference type="PROSITE" id="PS51257">
    <property type="entry name" value="PROKAR_LIPOPROTEIN"/>
    <property type="match status" value="1"/>
</dbReference>
<comment type="caution">
    <text evidence="1">The sequence shown here is derived from an EMBL/GenBank/DDBJ whole genome shotgun (WGS) entry which is preliminary data.</text>
</comment>
<evidence type="ECO:0000313" key="1">
    <source>
        <dbReference type="EMBL" id="KAA5547133.1"/>
    </source>
</evidence>
<dbReference type="InterPro" id="IPR032675">
    <property type="entry name" value="LRR_dom_sf"/>
</dbReference>
<dbReference type="RefSeq" id="WP_150074242.1">
    <property type="nucleotide sequence ID" value="NZ_VWOX01000001.1"/>
</dbReference>
<dbReference type="SMART" id="SM00367">
    <property type="entry name" value="LRR_CC"/>
    <property type="match status" value="4"/>
</dbReference>
<sequence>MLIRGRTFAPSWSLASQRMIGLFLAVLLAVLGCQPRSVEDAVGIDPSKPTEPLSAIEAVAETRRDGNGDFIEVDLRGADSVEILSQLADLPKLRSLILAGTPASDEHLESIANIATLENLDLRQCPVTDGGLAKLAGLKRLKAIKLSGKDSVTKVGDDALQSLASLPNLKVLALDYLPITDTGFAALGANKQWVELYLAGTEITDESAETLATFSELKKCRLAATDFSDSGVKQLAGLSQLVDLDLSECVGVGDASGQPLGSLAKLSKLNLWSTGMGDAGAEQLAASDSLRWLNLDNTQLTDRALPAIGKLRGLTFLHLGSTAITDDGLPALADLKQLEKLVVTRTGVTADGVQALQEQLPSTEIQLVYVPGK</sequence>
<accession>A0A5M6DI50</accession>
<name>A0A5M6DI50_9BACT</name>
<dbReference type="Gene3D" id="3.80.10.10">
    <property type="entry name" value="Ribonuclease Inhibitor"/>
    <property type="match status" value="3"/>
</dbReference>